<keyword evidence="2" id="KW-1185">Reference proteome</keyword>
<dbReference type="InterPro" id="IPR007460">
    <property type="entry name" value="BrnT_toxin"/>
</dbReference>
<name>A0ABT1CRC7_9HYPH</name>
<dbReference type="Gene3D" id="3.10.450.530">
    <property type="entry name" value="Ribonuclease toxin, BrnT, of type II toxin-antitoxin system"/>
    <property type="match status" value="1"/>
</dbReference>
<accession>A0ABT1CRC7</accession>
<protein>
    <submittedName>
        <fullName evidence="1">BrnT family toxin</fullName>
    </submittedName>
</protein>
<evidence type="ECO:0000313" key="2">
    <source>
        <dbReference type="Proteomes" id="UP001320715"/>
    </source>
</evidence>
<dbReference type="InterPro" id="IPR038573">
    <property type="entry name" value="BrnT_sf"/>
</dbReference>
<gene>
    <name evidence="1" type="ORF">GTW23_11215</name>
</gene>
<evidence type="ECO:0000313" key="1">
    <source>
        <dbReference type="EMBL" id="MCO6408745.1"/>
    </source>
</evidence>
<dbReference type="Proteomes" id="UP001320715">
    <property type="component" value="Unassembled WGS sequence"/>
</dbReference>
<comment type="caution">
    <text evidence="1">The sequence shown here is derived from an EMBL/GenBank/DDBJ whole genome shotgun (WGS) entry which is preliminary data.</text>
</comment>
<proteinExistence type="predicted"/>
<sequence length="90" mass="10752">MDFTWDENKRAETYKKHGVDLLEAALIFENDVLEREDTRRNYGEKRMIALGMADGEVYIVVYTTRDEVYRLITAWKGGQRDREEYEKSRP</sequence>
<dbReference type="RefSeq" id="WP_252915845.1">
    <property type="nucleotide sequence ID" value="NZ_JAAAML010000002.1"/>
</dbReference>
<organism evidence="1 2">
    <name type="scientific">Hoeflea alexandrii</name>
    <dbReference type="NCBI Taxonomy" id="288436"/>
    <lineage>
        <taxon>Bacteria</taxon>
        <taxon>Pseudomonadati</taxon>
        <taxon>Pseudomonadota</taxon>
        <taxon>Alphaproteobacteria</taxon>
        <taxon>Hyphomicrobiales</taxon>
        <taxon>Rhizobiaceae</taxon>
        <taxon>Hoeflea</taxon>
    </lineage>
</organism>
<dbReference type="Pfam" id="PF04365">
    <property type="entry name" value="BrnT_toxin"/>
    <property type="match status" value="1"/>
</dbReference>
<dbReference type="EMBL" id="JAAAML010000002">
    <property type="protein sequence ID" value="MCO6408745.1"/>
    <property type="molecule type" value="Genomic_DNA"/>
</dbReference>
<reference evidence="1 2" key="1">
    <citation type="submission" date="2020-01" db="EMBL/GenBank/DDBJ databases">
        <title>Genomes of bacteria type strains.</title>
        <authorList>
            <person name="Chen J."/>
            <person name="Zhu S."/>
            <person name="Yang J."/>
        </authorList>
    </citation>
    <scope>NUCLEOTIDE SEQUENCE [LARGE SCALE GENOMIC DNA]</scope>
    <source>
        <strain evidence="1 2">DSM 16655</strain>
    </source>
</reference>